<accession>A0A5B7DJ27</accession>
<dbReference type="AlphaFoldDB" id="A0A5B7DJ27"/>
<dbReference type="Proteomes" id="UP000324222">
    <property type="component" value="Unassembled WGS sequence"/>
</dbReference>
<feature type="region of interest" description="Disordered" evidence="1">
    <location>
        <begin position="237"/>
        <end position="256"/>
    </location>
</feature>
<evidence type="ECO:0000313" key="2">
    <source>
        <dbReference type="EMBL" id="MPC21398.1"/>
    </source>
</evidence>
<name>A0A5B7DJ27_PORTR</name>
<sequence length="256" mass="27283">METGHSEPQLDEDVSTPKLPSPPTEPPTSIDSPEEEFVEAQAGSPSDEEEPEEEEQERVKPSPGVSQEPVPVAQIAWPGLSHSSHSPSCRIAWPGLGHHSRSPSSGIAWLGLDSPSQLPSCGVVLPGLGCPSQPPSCGATRPDPGYASHPLFPSLSPIPKVALPPPLVVFPSPSHLPSPPSSIRQPCALWGRLSCLVRKYTRMMRVSICPMESRLSHRPRDSQPPAPTFPWPVFPDPLASRCSGGEGSVSPLPTLQ</sequence>
<gene>
    <name evidence="2" type="ORF">E2C01_014384</name>
</gene>
<feature type="region of interest" description="Disordered" evidence="1">
    <location>
        <begin position="213"/>
        <end position="232"/>
    </location>
</feature>
<evidence type="ECO:0000313" key="3">
    <source>
        <dbReference type="Proteomes" id="UP000324222"/>
    </source>
</evidence>
<reference evidence="2 3" key="1">
    <citation type="submission" date="2019-05" db="EMBL/GenBank/DDBJ databases">
        <title>Another draft genome of Portunus trituberculatus and its Hox gene families provides insights of decapod evolution.</title>
        <authorList>
            <person name="Jeong J.-H."/>
            <person name="Song I."/>
            <person name="Kim S."/>
            <person name="Choi T."/>
            <person name="Kim D."/>
            <person name="Ryu S."/>
            <person name="Kim W."/>
        </authorList>
    </citation>
    <scope>NUCLEOTIDE SEQUENCE [LARGE SCALE GENOMIC DNA]</scope>
    <source>
        <tissue evidence="2">Muscle</tissue>
    </source>
</reference>
<evidence type="ECO:0000256" key="1">
    <source>
        <dbReference type="SAM" id="MobiDB-lite"/>
    </source>
</evidence>
<comment type="caution">
    <text evidence="2">The sequence shown here is derived from an EMBL/GenBank/DDBJ whole genome shotgun (WGS) entry which is preliminary data.</text>
</comment>
<keyword evidence="3" id="KW-1185">Reference proteome</keyword>
<feature type="compositionally biased region" description="Pro residues" evidence="1">
    <location>
        <begin position="222"/>
        <end position="232"/>
    </location>
</feature>
<feature type="region of interest" description="Disordered" evidence="1">
    <location>
        <begin position="1"/>
        <end position="69"/>
    </location>
</feature>
<dbReference type="EMBL" id="VSRR010000970">
    <property type="protein sequence ID" value="MPC21398.1"/>
    <property type="molecule type" value="Genomic_DNA"/>
</dbReference>
<protein>
    <submittedName>
        <fullName evidence="2">Uncharacterized protein</fullName>
    </submittedName>
</protein>
<feature type="compositionally biased region" description="Acidic residues" evidence="1">
    <location>
        <begin position="46"/>
        <end position="56"/>
    </location>
</feature>
<proteinExistence type="predicted"/>
<organism evidence="2 3">
    <name type="scientific">Portunus trituberculatus</name>
    <name type="common">Swimming crab</name>
    <name type="synonym">Neptunus trituberculatus</name>
    <dbReference type="NCBI Taxonomy" id="210409"/>
    <lineage>
        <taxon>Eukaryota</taxon>
        <taxon>Metazoa</taxon>
        <taxon>Ecdysozoa</taxon>
        <taxon>Arthropoda</taxon>
        <taxon>Crustacea</taxon>
        <taxon>Multicrustacea</taxon>
        <taxon>Malacostraca</taxon>
        <taxon>Eumalacostraca</taxon>
        <taxon>Eucarida</taxon>
        <taxon>Decapoda</taxon>
        <taxon>Pleocyemata</taxon>
        <taxon>Brachyura</taxon>
        <taxon>Eubrachyura</taxon>
        <taxon>Portunoidea</taxon>
        <taxon>Portunidae</taxon>
        <taxon>Portuninae</taxon>
        <taxon>Portunus</taxon>
    </lineage>
</organism>